<dbReference type="Proteomes" id="UP001623660">
    <property type="component" value="Unassembled WGS sequence"/>
</dbReference>
<evidence type="ECO:0000313" key="2">
    <source>
        <dbReference type="Proteomes" id="UP001623660"/>
    </source>
</evidence>
<reference evidence="1 2" key="1">
    <citation type="submission" date="2024-11" db="EMBL/GenBank/DDBJ databases">
        <authorList>
            <person name="Heng Y.C."/>
            <person name="Lim A.C.H."/>
            <person name="Lee J.K.Y."/>
            <person name="Kittelmann S."/>
        </authorList>
    </citation>
    <scope>NUCLEOTIDE SEQUENCE [LARGE SCALE GENOMIC DNA]</scope>
    <source>
        <strain evidence="1 2">WILCCON 0269</strain>
    </source>
</reference>
<proteinExistence type="predicted"/>
<sequence>MIKYIKLLISIFLIFLLITVIFISTTSASIRRNNPNINIPNFNLSNNDIKYDKHSISTYSITRKKVLDKAYEMTKVRWSPKYNLFDKYGHYTFIKGKIYYGIPYSMSYYQTTSIGDFLSKISNSKIIYGNDCAGFVSACWEIHRQTTLSLLDAVKYHNKIDGKTINEISWQDLKPGDALLVDNGKGKGHIIMYINTNQKNSNELNVYEQNIQTIVPFISVPTARRDIRLKSNLIKDGYIPIRLMTLT</sequence>
<dbReference type="InterPro" id="IPR038765">
    <property type="entry name" value="Papain-like_cys_pep_sf"/>
</dbReference>
<organism evidence="1 2">
    <name type="scientific">Candidatus Clostridium eludens</name>
    <dbReference type="NCBI Taxonomy" id="3381663"/>
    <lineage>
        <taxon>Bacteria</taxon>
        <taxon>Bacillati</taxon>
        <taxon>Bacillota</taxon>
        <taxon>Clostridia</taxon>
        <taxon>Eubacteriales</taxon>
        <taxon>Clostridiaceae</taxon>
        <taxon>Clostridium</taxon>
    </lineage>
</organism>
<accession>A0ABW8SJJ3</accession>
<protein>
    <recommendedName>
        <fullName evidence="3">NlpC/P60 domain-containing protein</fullName>
    </recommendedName>
</protein>
<dbReference type="RefSeq" id="WP_406791527.1">
    <property type="nucleotide sequence ID" value="NZ_JBJHZX010000008.1"/>
</dbReference>
<dbReference type="Gene3D" id="3.90.1720.10">
    <property type="entry name" value="endopeptidase domain like (from Nostoc punctiforme)"/>
    <property type="match status" value="1"/>
</dbReference>
<evidence type="ECO:0008006" key="3">
    <source>
        <dbReference type="Google" id="ProtNLM"/>
    </source>
</evidence>
<dbReference type="EMBL" id="JBJHZX010000008">
    <property type="protein sequence ID" value="MFL0195411.1"/>
    <property type="molecule type" value="Genomic_DNA"/>
</dbReference>
<dbReference type="SUPFAM" id="SSF54001">
    <property type="entry name" value="Cysteine proteinases"/>
    <property type="match status" value="1"/>
</dbReference>
<evidence type="ECO:0000313" key="1">
    <source>
        <dbReference type="EMBL" id="MFL0195411.1"/>
    </source>
</evidence>
<comment type="caution">
    <text evidence="1">The sequence shown here is derived from an EMBL/GenBank/DDBJ whole genome shotgun (WGS) entry which is preliminary data.</text>
</comment>
<name>A0ABW8SJJ3_9CLOT</name>
<keyword evidence="2" id="KW-1185">Reference proteome</keyword>
<gene>
    <name evidence="1" type="ORF">ACJDU8_07505</name>
</gene>